<name>A0ABS8SJA4_DATST</name>
<dbReference type="Proteomes" id="UP000823775">
    <property type="component" value="Unassembled WGS sequence"/>
</dbReference>
<comment type="caution">
    <text evidence="2">The sequence shown here is derived from an EMBL/GenBank/DDBJ whole genome shotgun (WGS) entry which is preliminary data.</text>
</comment>
<keyword evidence="3" id="KW-1185">Reference proteome</keyword>
<keyword evidence="1" id="KW-0472">Membrane</keyword>
<feature type="transmembrane region" description="Helical" evidence="1">
    <location>
        <begin position="20"/>
        <end position="39"/>
    </location>
</feature>
<gene>
    <name evidence="2" type="ORF">HAX54_039622</name>
</gene>
<feature type="non-terminal residue" evidence="2">
    <location>
        <position position="1"/>
    </location>
</feature>
<keyword evidence="1" id="KW-0812">Transmembrane</keyword>
<dbReference type="EMBL" id="JACEIK010000551">
    <property type="protein sequence ID" value="MCD7458920.1"/>
    <property type="molecule type" value="Genomic_DNA"/>
</dbReference>
<reference evidence="2 3" key="1">
    <citation type="journal article" date="2021" name="BMC Genomics">
        <title>Datura genome reveals duplications of psychoactive alkaloid biosynthetic genes and high mutation rate following tissue culture.</title>
        <authorList>
            <person name="Rajewski A."/>
            <person name="Carter-House D."/>
            <person name="Stajich J."/>
            <person name="Litt A."/>
        </authorList>
    </citation>
    <scope>NUCLEOTIDE SEQUENCE [LARGE SCALE GENOMIC DNA]</scope>
    <source>
        <strain evidence="2">AR-01</strain>
    </source>
</reference>
<evidence type="ECO:0000256" key="1">
    <source>
        <dbReference type="SAM" id="Phobius"/>
    </source>
</evidence>
<organism evidence="2 3">
    <name type="scientific">Datura stramonium</name>
    <name type="common">Jimsonweed</name>
    <name type="synonym">Common thornapple</name>
    <dbReference type="NCBI Taxonomy" id="4076"/>
    <lineage>
        <taxon>Eukaryota</taxon>
        <taxon>Viridiplantae</taxon>
        <taxon>Streptophyta</taxon>
        <taxon>Embryophyta</taxon>
        <taxon>Tracheophyta</taxon>
        <taxon>Spermatophyta</taxon>
        <taxon>Magnoliopsida</taxon>
        <taxon>eudicotyledons</taxon>
        <taxon>Gunneridae</taxon>
        <taxon>Pentapetalae</taxon>
        <taxon>asterids</taxon>
        <taxon>lamiids</taxon>
        <taxon>Solanales</taxon>
        <taxon>Solanaceae</taxon>
        <taxon>Solanoideae</taxon>
        <taxon>Datureae</taxon>
        <taxon>Datura</taxon>
    </lineage>
</organism>
<proteinExistence type="predicted"/>
<evidence type="ECO:0000313" key="2">
    <source>
        <dbReference type="EMBL" id="MCD7458920.1"/>
    </source>
</evidence>
<keyword evidence="1" id="KW-1133">Transmembrane helix</keyword>
<protein>
    <submittedName>
        <fullName evidence="2">Uncharacterized protein</fullName>
    </submittedName>
</protein>
<evidence type="ECO:0000313" key="3">
    <source>
        <dbReference type="Proteomes" id="UP000823775"/>
    </source>
</evidence>
<sequence>VKGFPAGGFWLGEGGAGGGVVVFPAMGCVAPVAWLLLLLSWPTVSGGDPVAGFGVGRRER</sequence>
<accession>A0ABS8SJA4</accession>